<proteinExistence type="predicted"/>
<comment type="caution">
    <text evidence="1">The sequence shown here is derived from an EMBL/GenBank/DDBJ whole genome shotgun (WGS) entry which is preliminary data.</text>
</comment>
<dbReference type="AlphaFoldDB" id="X1DXE8"/>
<dbReference type="EMBL" id="BART01034967">
    <property type="protein sequence ID" value="GAH09594.1"/>
    <property type="molecule type" value="Genomic_DNA"/>
</dbReference>
<sequence length="42" mass="4811">DQLSDQWQEKEIFRTTCTSYGMSLTLKPINHIVAQILGIAIF</sequence>
<protein>
    <submittedName>
        <fullName evidence="1">Uncharacterized protein</fullName>
    </submittedName>
</protein>
<evidence type="ECO:0000313" key="1">
    <source>
        <dbReference type="EMBL" id="GAH09594.1"/>
    </source>
</evidence>
<accession>X1DXE8</accession>
<feature type="non-terminal residue" evidence="1">
    <location>
        <position position="1"/>
    </location>
</feature>
<reference evidence="1" key="1">
    <citation type="journal article" date="2014" name="Front. Microbiol.">
        <title>High frequency of phylogenetically diverse reductive dehalogenase-homologous genes in deep subseafloor sedimentary metagenomes.</title>
        <authorList>
            <person name="Kawai M."/>
            <person name="Futagami T."/>
            <person name="Toyoda A."/>
            <person name="Takaki Y."/>
            <person name="Nishi S."/>
            <person name="Hori S."/>
            <person name="Arai W."/>
            <person name="Tsubouchi T."/>
            <person name="Morono Y."/>
            <person name="Uchiyama I."/>
            <person name="Ito T."/>
            <person name="Fujiyama A."/>
            <person name="Inagaki F."/>
            <person name="Takami H."/>
        </authorList>
    </citation>
    <scope>NUCLEOTIDE SEQUENCE</scope>
    <source>
        <strain evidence="1">Expedition CK06-06</strain>
    </source>
</reference>
<organism evidence="1">
    <name type="scientific">marine sediment metagenome</name>
    <dbReference type="NCBI Taxonomy" id="412755"/>
    <lineage>
        <taxon>unclassified sequences</taxon>
        <taxon>metagenomes</taxon>
        <taxon>ecological metagenomes</taxon>
    </lineage>
</organism>
<name>X1DXE8_9ZZZZ</name>
<gene>
    <name evidence="1" type="ORF">S01H4_59584</name>
</gene>